<organism evidence="2 3">
    <name type="scientific">Trichonephila clavipes</name>
    <name type="common">Golden silk orbweaver</name>
    <name type="synonym">Nephila clavipes</name>
    <dbReference type="NCBI Taxonomy" id="2585209"/>
    <lineage>
        <taxon>Eukaryota</taxon>
        <taxon>Metazoa</taxon>
        <taxon>Ecdysozoa</taxon>
        <taxon>Arthropoda</taxon>
        <taxon>Chelicerata</taxon>
        <taxon>Arachnida</taxon>
        <taxon>Araneae</taxon>
        <taxon>Araneomorphae</taxon>
        <taxon>Entelegynae</taxon>
        <taxon>Araneoidea</taxon>
        <taxon>Nephilidae</taxon>
        <taxon>Trichonephila</taxon>
    </lineage>
</organism>
<protein>
    <submittedName>
        <fullName evidence="2">Uncharacterized protein</fullName>
    </submittedName>
</protein>
<name>A0A8X6WL08_TRICX</name>
<comment type="caution">
    <text evidence="2">The sequence shown here is derived from an EMBL/GenBank/DDBJ whole genome shotgun (WGS) entry which is preliminary data.</text>
</comment>
<sequence>MEAYDGLGKAISQRRSPTRTPASLQELKLPSLEKWALLPQILIDTLINSMEARCEACIAVPSGHTPY</sequence>
<dbReference type="Gene3D" id="3.30.420.10">
    <property type="entry name" value="Ribonuclease H-like superfamily/Ribonuclease H"/>
    <property type="match status" value="1"/>
</dbReference>
<keyword evidence="3" id="KW-1185">Reference proteome</keyword>
<proteinExistence type="predicted"/>
<dbReference type="EMBL" id="BMAU01021435">
    <property type="protein sequence ID" value="GFY35976.1"/>
    <property type="molecule type" value="Genomic_DNA"/>
</dbReference>
<dbReference type="AlphaFoldDB" id="A0A8X6WL08"/>
<accession>A0A8X6WL08</accession>
<reference evidence="2" key="1">
    <citation type="submission" date="2020-08" db="EMBL/GenBank/DDBJ databases">
        <title>Multicomponent nature underlies the extraordinary mechanical properties of spider dragline silk.</title>
        <authorList>
            <person name="Kono N."/>
            <person name="Nakamura H."/>
            <person name="Mori M."/>
            <person name="Yoshida Y."/>
            <person name="Ohtoshi R."/>
            <person name="Malay A.D."/>
            <person name="Moran D.A.P."/>
            <person name="Tomita M."/>
            <person name="Numata K."/>
            <person name="Arakawa K."/>
        </authorList>
    </citation>
    <scope>NUCLEOTIDE SEQUENCE</scope>
</reference>
<evidence type="ECO:0000313" key="3">
    <source>
        <dbReference type="Proteomes" id="UP000887159"/>
    </source>
</evidence>
<dbReference type="Proteomes" id="UP000887159">
    <property type="component" value="Unassembled WGS sequence"/>
</dbReference>
<evidence type="ECO:0000313" key="2">
    <source>
        <dbReference type="EMBL" id="GFY35976.1"/>
    </source>
</evidence>
<evidence type="ECO:0000256" key="1">
    <source>
        <dbReference type="SAM" id="MobiDB-lite"/>
    </source>
</evidence>
<dbReference type="InterPro" id="IPR036397">
    <property type="entry name" value="RNaseH_sf"/>
</dbReference>
<gene>
    <name evidence="2" type="ORF">TNCV_4843481</name>
</gene>
<feature type="region of interest" description="Disordered" evidence="1">
    <location>
        <begin position="1"/>
        <end position="22"/>
    </location>
</feature>
<feature type="compositionally biased region" description="Polar residues" evidence="1">
    <location>
        <begin position="13"/>
        <end position="22"/>
    </location>
</feature>
<dbReference type="GO" id="GO:0003676">
    <property type="term" value="F:nucleic acid binding"/>
    <property type="evidence" value="ECO:0007669"/>
    <property type="project" value="InterPro"/>
</dbReference>